<dbReference type="RefSeq" id="WP_061774084.1">
    <property type="nucleotide sequence ID" value="NZ_BAAAXH010000084.1"/>
</dbReference>
<dbReference type="STRING" id="1348633.GCA_001591765_00521"/>
<name>A0A290PWI4_9LACT</name>
<sequence>MTNKNDELLAFVQWVSLTDFGKPFEHEVKFNGRLKSTGGRFFPKDLHLDFNEKMYDAFSEDIFRQIVQHELVHYHLYREGRGYKHGDRDFKALLSQVGGLRFAPLLQDVQSYRYHCLTCGQIYLRRRRIDLKKYRCGKCRGKLQLDITQDREGR</sequence>
<dbReference type="GO" id="GO:0006950">
    <property type="term" value="P:response to stress"/>
    <property type="evidence" value="ECO:0007669"/>
    <property type="project" value="UniProtKB-ARBA"/>
</dbReference>
<dbReference type="SMART" id="SM00731">
    <property type="entry name" value="SprT"/>
    <property type="match status" value="1"/>
</dbReference>
<dbReference type="Proteomes" id="UP000501945">
    <property type="component" value="Chromosome"/>
</dbReference>
<dbReference type="EMBL" id="CP047616">
    <property type="protein sequence ID" value="QIW54421.1"/>
    <property type="molecule type" value="Genomic_DNA"/>
</dbReference>
<dbReference type="Pfam" id="PF10263">
    <property type="entry name" value="SprT-like"/>
    <property type="match status" value="1"/>
</dbReference>
<dbReference type="NCBIfam" id="NF003339">
    <property type="entry name" value="PRK04351.1"/>
    <property type="match status" value="1"/>
</dbReference>
<accession>A0A290PWI4</accession>
<protein>
    <submittedName>
        <fullName evidence="1">SprT family protein</fullName>
    </submittedName>
</protein>
<organism evidence="1 2">
    <name type="scientific">Pseudolactococcus raffinolactis</name>
    <dbReference type="NCBI Taxonomy" id="1366"/>
    <lineage>
        <taxon>Bacteria</taxon>
        <taxon>Bacillati</taxon>
        <taxon>Bacillota</taxon>
        <taxon>Bacilli</taxon>
        <taxon>Lactobacillales</taxon>
        <taxon>Streptococcaceae</taxon>
        <taxon>Pseudolactococcus</taxon>
    </lineage>
</organism>
<dbReference type="Pfam" id="PF17283">
    <property type="entry name" value="Zn_ribbon_SprT"/>
    <property type="match status" value="1"/>
</dbReference>
<gene>
    <name evidence="1" type="ORF">GU336_09905</name>
</gene>
<evidence type="ECO:0000313" key="2">
    <source>
        <dbReference type="Proteomes" id="UP000501945"/>
    </source>
</evidence>
<dbReference type="GeneID" id="93294660"/>
<dbReference type="InterPro" id="IPR006640">
    <property type="entry name" value="SprT-like_domain"/>
</dbReference>
<dbReference type="AlphaFoldDB" id="A0A290PWI4"/>
<dbReference type="KEGG" id="lrn:CMV25_02320"/>
<reference evidence="1 2" key="1">
    <citation type="submission" date="2019-12" db="EMBL/GenBank/DDBJ databases">
        <title>Whole genome sequences of Lactococcus raffinolactis strains isolated from sewage.</title>
        <authorList>
            <person name="Ybazeta G."/>
            <person name="Ross M."/>
            <person name="Brabant-Kirwan D."/>
            <person name="Saleh M."/>
            <person name="Dillon J.A."/>
            <person name="Splinter K."/>
            <person name="Nokhbeh R."/>
        </authorList>
    </citation>
    <scope>NUCLEOTIDE SEQUENCE [LARGE SCALE GENOMIC DNA]</scope>
    <source>
        <strain evidence="1 2">Lr_19_5</strain>
    </source>
</reference>
<proteinExistence type="predicted"/>
<dbReference type="InterPro" id="IPR035240">
    <property type="entry name" value="SprT_Zn_ribbon"/>
</dbReference>
<evidence type="ECO:0000313" key="1">
    <source>
        <dbReference type="EMBL" id="QIW54421.1"/>
    </source>
</evidence>
<dbReference type="OrthoDB" id="9799909at2"/>